<evidence type="ECO:0000313" key="9">
    <source>
        <dbReference type="EMBL" id="MCY7008459.1"/>
    </source>
</evidence>
<evidence type="ECO:0000256" key="2">
    <source>
        <dbReference type="ARBA" id="ARBA00022485"/>
    </source>
</evidence>
<dbReference type="InterPro" id="IPR023885">
    <property type="entry name" value="4Fe4S-binding_SPASM_dom"/>
</dbReference>
<evidence type="ECO:0000256" key="5">
    <source>
        <dbReference type="ARBA" id="ARBA00023004"/>
    </source>
</evidence>
<keyword evidence="4" id="KW-0479">Metal-binding</keyword>
<dbReference type="PROSITE" id="PS01305">
    <property type="entry name" value="MOAA_NIFB_PQQE"/>
    <property type="match status" value="1"/>
</dbReference>
<evidence type="ECO:0000256" key="7">
    <source>
        <dbReference type="ARBA" id="ARBA00023601"/>
    </source>
</evidence>
<evidence type="ECO:0000313" key="10">
    <source>
        <dbReference type="Proteomes" id="UP001062738"/>
    </source>
</evidence>
<name>A0ABT4DIM9_FUSSI</name>
<comment type="cofactor">
    <cofactor evidence="1">
        <name>[4Fe-4S] cluster</name>
        <dbReference type="ChEBI" id="CHEBI:49883"/>
    </cofactor>
</comment>
<dbReference type="EMBL" id="JAOXXL010000020">
    <property type="protein sequence ID" value="MCY7008459.1"/>
    <property type="molecule type" value="Genomic_DNA"/>
</dbReference>
<dbReference type="Proteomes" id="UP001062738">
    <property type="component" value="Unassembled WGS sequence"/>
</dbReference>
<comment type="similarity">
    <text evidence="7">Belongs to the radical SAM superfamily. Anaerobic sulfatase-maturating enzyme family.</text>
</comment>
<dbReference type="Pfam" id="PF04055">
    <property type="entry name" value="Radical_SAM"/>
    <property type="match status" value="1"/>
</dbReference>
<comment type="caution">
    <text evidence="9">The sequence shown here is derived from an EMBL/GenBank/DDBJ whole genome shotgun (WGS) entry which is preliminary data.</text>
</comment>
<feature type="domain" description="Radical SAM core" evidence="8">
    <location>
        <begin position="19"/>
        <end position="165"/>
    </location>
</feature>
<dbReference type="SFLD" id="SFLDG01067">
    <property type="entry name" value="SPASM/twitch_domain_containing"/>
    <property type="match status" value="1"/>
</dbReference>
<keyword evidence="3" id="KW-0949">S-adenosyl-L-methionine</keyword>
<dbReference type="InterPro" id="IPR000385">
    <property type="entry name" value="MoaA_NifB_PqqE_Fe-S-bd_CS"/>
</dbReference>
<gene>
    <name evidence="9" type="ORF">OCK72_07325</name>
</gene>
<dbReference type="InterPro" id="IPR013785">
    <property type="entry name" value="Aldolase_TIM"/>
</dbReference>
<evidence type="ECO:0000259" key="8">
    <source>
        <dbReference type="Pfam" id="PF04055"/>
    </source>
</evidence>
<protein>
    <submittedName>
        <fullName evidence="9">Radical SAM protein</fullName>
    </submittedName>
</protein>
<dbReference type="PANTHER" id="PTHR43273">
    <property type="entry name" value="ANAEROBIC SULFATASE-MATURATING ENZYME HOMOLOG ASLB-RELATED"/>
    <property type="match status" value="1"/>
</dbReference>
<dbReference type="SUPFAM" id="SSF102114">
    <property type="entry name" value="Radical SAM enzymes"/>
    <property type="match status" value="1"/>
</dbReference>
<dbReference type="SFLD" id="SFLDS00029">
    <property type="entry name" value="Radical_SAM"/>
    <property type="match status" value="1"/>
</dbReference>
<evidence type="ECO:0000256" key="4">
    <source>
        <dbReference type="ARBA" id="ARBA00022723"/>
    </source>
</evidence>
<reference evidence="9" key="1">
    <citation type="submission" date="2022-09" db="EMBL/GenBank/DDBJ databases">
        <authorList>
            <person name="Zoaiter M."/>
        </authorList>
    </citation>
    <scope>NUCLEOTIDE SEQUENCE</scope>
    <source>
        <strain evidence="9">DSM 19848</strain>
    </source>
</reference>
<dbReference type="NCBIfam" id="TIGR04085">
    <property type="entry name" value="rSAM_more_4Fe4S"/>
    <property type="match status" value="1"/>
</dbReference>
<dbReference type="Gene3D" id="3.20.20.70">
    <property type="entry name" value="Aldolase class I"/>
    <property type="match status" value="1"/>
</dbReference>
<dbReference type="InterPro" id="IPR058240">
    <property type="entry name" value="rSAM_sf"/>
</dbReference>
<dbReference type="PANTHER" id="PTHR43273:SF3">
    <property type="entry name" value="ANAEROBIC SULFATASE-MATURATING ENZYME HOMOLOG ASLB-RELATED"/>
    <property type="match status" value="1"/>
</dbReference>
<evidence type="ECO:0000256" key="3">
    <source>
        <dbReference type="ARBA" id="ARBA00022691"/>
    </source>
</evidence>
<evidence type="ECO:0000256" key="6">
    <source>
        <dbReference type="ARBA" id="ARBA00023014"/>
    </source>
</evidence>
<keyword evidence="6" id="KW-0411">Iron-sulfur</keyword>
<keyword evidence="2" id="KW-0004">4Fe-4S</keyword>
<dbReference type="InterPro" id="IPR007197">
    <property type="entry name" value="rSAM"/>
</dbReference>
<dbReference type="InterPro" id="IPR023867">
    <property type="entry name" value="Sulphatase_maturase_rSAM"/>
</dbReference>
<keyword evidence="10" id="KW-1185">Reference proteome</keyword>
<keyword evidence="5" id="KW-0408">Iron</keyword>
<dbReference type="SFLD" id="SFLDG01386">
    <property type="entry name" value="main_SPASM_domain-containing"/>
    <property type="match status" value="1"/>
</dbReference>
<accession>A0ABT4DIM9</accession>
<dbReference type="RefSeq" id="WP_265152350.1">
    <property type="nucleotide sequence ID" value="NZ_JAOXXL010000020.1"/>
</dbReference>
<dbReference type="CDD" id="cd01335">
    <property type="entry name" value="Radical_SAM"/>
    <property type="match status" value="1"/>
</dbReference>
<sequence>MKNKNEIKIKYLVLWLADSCNLNCKYCYARPNFTNKSMNFEIAKKAIDSYADKNFTLILAGGEPLLNFPLIEKIYDYIRNIEKYKVKIGLQTNATLIDEVIAKKLSNMDINIGVSFDGDIEINEILRGGTKETLSGIKLLALYKKNINLNTVISNKNIGKLENLIDIAYYLGNINAVGLDLLRISGKCLEKNTDLKVVNNEDIYVNLKKAYERVKLLTKLTGKKIVIREIEEIKIRQCTSCYSENYCYSSLGEAMVVTTNGDTYPCSSFVGNKDYYMGNIDGDINIIKLNSGKYEKCSSCEYEKICKGCCPSRMILNEKYDVEDKDCVLRKAVFRILKEGRI</sequence>
<organism evidence="9 10">
    <name type="scientific">Fusobacterium simiae</name>
    <dbReference type="NCBI Taxonomy" id="855"/>
    <lineage>
        <taxon>Bacteria</taxon>
        <taxon>Fusobacteriati</taxon>
        <taxon>Fusobacteriota</taxon>
        <taxon>Fusobacteriia</taxon>
        <taxon>Fusobacteriales</taxon>
        <taxon>Fusobacteriaceae</taxon>
        <taxon>Fusobacterium</taxon>
    </lineage>
</organism>
<evidence type="ECO:0000256" key="1">
    <source>
        <dbReference type="ARBA" id="ARBA00001966"/>
    </source>
</evidence>
<proteinExistence type="inferred from homology"/>
<dbReference type="SFLD" id="SFLDG01384">
    <property type="entry name" value="thioether_bond_formation_requi"/>
    <property type="match status" value="1"/>
</dbReference>